<keyword evidence="9" id="KW-1015">Disulfide bond</keyword>
<comment type="function">
    <text evidence="1">Plant non-specific lipid-transfer proteins transfer phospholipids as well as galactolipids across membranes. May play a role in wax or cutin deposition in the cell walls of expanding epidermal cells and certain secretory tissues.</text>
</comment>
<evidence type="ECO:0000256" key="9">
    <source>
        <dbReference type="ARBA" id="ARBA00023157"/>
    </source>
</evidence>
<dbReference type="Gene3D" id="1.10.110.10">
    <property type="entry name" value="Plant lipid-transfer and hydrophobic proteins"/>
    <property type="match status" value="1"/>
</dbReference>
<protein>
    <submittedName>
        <fullName evidence="16">Non-specific lipid transfer protein GPI-anchored 1</fullName>
    </submittedName>
</protein>
<dbReference type="InterPro" id="IPR016140">
    <property type="entry name" value="Bifunc_inhib/LTP/seed_store"/>
</dbReference>
<keyword evidence="13" id="KW-0812">Transmembrane</keyword>
<sequence length="191" mass="19547">MMKAVLLLLSVVGCGMVGITMGAGIEEKCGSDFQKVAVCLNYATGKAATPTKDCCDSVKGIKDKDPECLCYIMEQTHKGNEQIKNMGIQEAKLLQLPSACSLTNASLSDCPKLLGLSPSSPDAAIFTNASTPTPAASSTTTTPASTSSSEKADSSSVGTNLGPHVVVLLAMAMGIVFISFPSSGSALFASN</sequence>
<dbReference type="CDD" id="cd00010">
    <property type="entry name" value="AAI_LTSS"/>
    <property type="match status" value="1"/>
</dbReference>
<evidence type="ECO:0000256" key="5">
    <source>
        <dbReference type="ARBA" id="ARBA00022475"/>
    </source>
</evidence>
<keyword evidence="7 14" id="KW-0732">Signal</keyword>
<keyword evidence="10" id="KW-0325">Glycoprotein</keyword>
<dbReference type="Pfam" id="PF14368">
    <property type="entry name" value="LTP_2"/>
    <property type="match status" value="1"/>
</dbReference>
<evidence type="ECO:0000256" key="6">
    <source>
        <dbReference type="ARBA" id="ARBA00022622"/>
    </source>
</evidence>
<evidence type="ECO:0000256" key="8">
    <source>
        <dbReference type="ARBA" id="ARBA00023121"/>
    </source>
</evidence>
<feature type="compositionally biased region" description="Low complexity" evidence="12">
    <location>
        <begin position="129"/>
        <end position="149"/>
    </location>
</feature>
<comment type="similarity">
    <text evidence="3">Belongs to the plant LTP family.</text>
</comment>
<dbReference type="GO" id="GO:0008289">
    <property type="term" value="F:lipid binding"/>
    <property type="evidence" value="ECO:0007669"/>
    <property type="project" value="UniProtKB-KW"/>
</dbReference>
<dbReference type="KEGG" id="zju:107428317"/>
<evidence type="ECO:0000256" key="10">
    <source>
        <dbReference type="ARBA" id="ARBA00023180"/>
    </source>
</evidence>
<feature type="region of interest" description="Disordered" evidence="12">
    <location>
        <begin position="127"/>
        <end position="157"/>
    </location>
</feature>
<evidence type="ECO:0000256" key="1">
    <source>
        <dbReference type="ARBA" id="ARBA00003211"/>
    </source>
</evidence>
<accession>A0A6P4B6P5</accession>
<dbReference type="GO" id="GO:0098552">
    <property type="term" value="C:side of membrane"/>
    <property type="evidence" value="ECO:0007669"/>
    <property type="project" value="UniProtKB-KW"/>
</dbReference>
<evidence type="ECO:0000256" key="7">
    <source>
        <dbReference type="ARBA" id="ARBA00022729"/>
    </source>
</evidence>
<comment type="subcellular location">
    <subcellularLocation>
        <location evidence="2">Cell membrane</location>
        <topology evidence="2">Lipid-anchor</topology>
        <topology evidence="2">GPI-anchor</topology>
    </subcellularLocation>
</comment>
<evidence type="ECO:0000256" key="13">
    <source>
        <dbReference type="SAM" id="Phobius"/>
    </source>
</evidence>
<dbReference type="PANTHER" id="PTHR33044">
    <property type="entry name" value="BIFUNCTIONAL INHIBITOR/LIPID-TRANSFER PROTEIN/SEED STORAGE 2S ALBUMIN SUPERFAMILY PROTEIN-RELATED"/>
    <property type="match status" value="1"/>
</dbReference>
<evidence type="ECO:0000256" key="2">
    <source>
        <dbReference type="ARBA" id="ARBA00004609"/>
    </source>
</evidence>
<evidence type="ECO:0000256" key="3">
    <source>
        <dbReference type="ARBA" id="ARBA00009748"/>
    </source>
</evidence>
<evidence type="ECO:0000256" key="14">
    <source>
        <dbReference type="SAM" id="SignalP"/>
    </source>
</evidence>
<keyword evidence="5" id="KW-1003">Cell membrane</keyword>
<dbReference type="GO" id="GO:0005886">
    <property type="term" value="C:plasma membrane"/>
    <property type="evidence" value="ECO:0007669"/>
    <property type="project" value="UniProtKB-SubCell"/>
</dbReference>
<evidence type="ECO:0000256" key="11">
    <source>
        <dbReference type="ARBA" id="ARBA00023288"/>
    </source>
</evidence>
<dbReference type="InterPro" id="IPR043325">
    <property type="entry name" value="LTSS"/>
</dbReference>
<keyword evidence="8" id="KW-0446">Lipid-binding</keyword>
<feature type="transmembrane region" description="Helical" evidence="13">
    <location>
        <begin position="165"/>
        <end position="189"/>
    </location>
</feature>
<dbReference type="RefSeq" id="XP_015894325.3">
    <property type="nucleotide sequence ID" value="XM_016038839.4"/>
</dbReference>
<dbReference type="InterPro" id="IPR036312">
    <property type="entry name" value="Bifun_inhib/LTP/seed_sf"/>
</dbReference>
<gene>
    <name evidence="16" type="primary">LOC107428317</name>
</gene>
<evidence type="ECO:0000256" key="4">
    <source>
        <dbReference type="ARBA" id="ARBA00022448"/>
    </source>
</evidence>
<feature type="domain" description="Bifunctional inhibitor/plant lipid transfer protein/seed storage helical" evidence="15">
    <location>
        <begin position="29"/>
        <end position="110"/>
    </location>
</feature>
<keyword evidence="6" id="KW-0336">GPI-anchor</keyword>
<evidence type="ECO:0000256" key="12">
    <source>
        <dbReference type="SAM" id="MobiDB-lite"/>
    </source>
</evidence>
<proteinExistence type="inferred from homology"/>
<keyword evidence="13" id="KW-1133">Transmembrane helix</keyword>
<organism evidence="16">
    <name type="scientific">Ziziphus jujuba</name>
    <name type="common">Chinese jujube</name>
    <name type="synonym">Ziziphus sativa</name>
    <dbReference type="NCBI Taxonomy" id="326968"/>
    <lineage>
        <taxon>Eukaryota</taxon>
        <taxon>Viridiplantae</taxon>
        <taxon>Streptophyta</taxon>
        <taxon>Embryophyta</taxon>
        <taxon>Tracheophyta</taxon>
        <taxon>Spermatophyta</taxon>
        <taxon>Magnoliopsida</taxon>
        <taxon>eudicotyledons</taxon>
        <taxon>Gunneridae</taxon>
        <taxon>Pentapetalae</taxon>
        <taxon>rosids</taxon>
        <taxon>fabids</taxon>
        <taxon>Rosales</taxon>
        <taxon>Rhamnaceae</taxon>
        <taxon>Paliureae</taxon>
        <taxon>Ziziphus</taxon>
    </lineage>
</organism>
<reference evidence="16" key="1">
    <citation type="submission" date="2025-05" db="UniProtKB">
        <authorList>
            <consortium name="RefSeq"/>
        </authorList>
    </citation>
    <scope>IDENTIFICATION</scope>
    <source>
        <tissue evidence="16">Seedling</tissue>
    </source>
</reference>
<dbReference type="SMART" id="SM00499">
    <property type="entry name" value="AAI"/>
    <property type="match status" value="1"/>
</dbReference>
<keyword evidence="4" id="KW-0813">Transport</keyword>
<feature type="chain" id="PRO_5044647020" evidence="14">
    <location>
        <begin position="23"/>
        <end position="191"/>
    </location>
</feature>
<keyword evidence="11" id="KW-0449">Lipoprotein</keyword>
<dbReference type="GeneID" id="107428317"/>
<feature type="signal peptide" evidence="14">
    <location>
        <begin position="1"/>
        <end position="22"/>
    </location>
</feature>
<keyword evidence="13" id="KW-0472">Membrane</keyword>
<evidence type="ECO:0000259" key="15">
    <source>
        <dbReference type="SMART" id="SM00499"/>
    </source>
</evidence>
<evidence type="ECO:0000313" key="16">
    <source>
        <dbReference type="RefSeq" id="XP_015894325.3"/>
    </source>
</evidence>
<name>A0A6P4B6P5_ZIZJJ</name>
<dbReference type="AlphaFoldDB" id="A0A6P4B6P5"/>
<dbReference type="SUPFAM" id="SSF47699">
    <property type="entry name" value="Bifunctional inhibitor/lipid-transfer protein/seed storage 2S albumin"/>
    <property type="match status" value="1"/>
</dbReference>